<dbReference type="SMART" id="SM00239">
    <property type="entry name" value="C2"/>
    <property type="match status" value="1"/>
</dbReference>
<protein>
    <recommendedName>
        <fullName evidence="2">C2 domain-containing protein</fullName>
    </recommendedName>
</protein>
<sequence>MYKTLDFDVEILDAVFNRPGRYFVKMTIQSSATKDYSKVLLRKWPDETFTRDYEALTSVVTQKGTENEPELCVFEDKKFTFRLPAGFCKNDRNHDVYLHLEAFSLPTNDVDTGKKTGEGKIAIYPRTNAPRTNHLVSPGEDMYRHTTVVSLLRANNKKGQGEMHCGRMRCNFSLKEFDLEAQKRKTMEDDERQRNEDMERQEEERKLELERLAAEKKREDEDRKKREELEKNLNAEDPFQARNKVVRTPAPYEQPPPATFKRAATPISEWGDSTSINLPATPPGEGFLDELRTTIDSPLREYDQSSYSANQSWRHTARPGQEQVDVIIHGASNLPNASNGKVPQPFATLKTKADMDANQKAKSRTHAVVKPTNAPSWEEMVTIETDEKNSDKTGLVLAVNDWISREELTKYIIPVSSLQPFHQYHVEMVTPARGRPEGVKVYASIVRKLASLPEHASSPNYLGLEVFLRGVKYPLQNPVGPLIAVARIVPDYYNYKNDNLLSNPRAAGVSMFSVSFPNPPPHTFAVSGRSSHGYPQLSLLGRPEEQPRWNHPYLFCDEKDKATMFTPSAALVIEYYVANNAMTDEFWRIQSPVGFSSLLLDQKVYKLLCQEKAQNGLRVDGIPIMGSDLRCSDERVPVIDTVLKLITTHQPTSMVAMSNLDNLPAMELRDGAGTAAHTADILQVRTPTPQSEHEEEQEEVVEEDDGQIEPGLYLQKVDRDRL</sequence>
<proteinExistence type="predicted"/>
<evidence type="ECO:0000313" key="4">
    <source>
        <dbReference type="Proteomes" id="UP000678393"/>
    </source>
</evidence>
<gene>
    <name evidence="3" type="ORF">CUNI_LOCUS8282</name>
</gene>
<feature type="compositionally biased region" description="Basic and acidic residues" evidence="1">
    <location>
        <begin position="183"/>
        <end position="234"/>
    </location>
</feature>
<evidence type="ECO:0000313" key="3">
    <source>
        <dbReference type="EMBL" id="CAG5122724.1"/>
    </source>
</evidence>
<dbReference type="PANTHER" id="PTHR21623">
    <property type="entry name" value="SPERIOLIN-BINDING FACTOR"/>
    <property type="match status" value="1"/>
</dbReference>
<dbReference type="SUPFAM" id="SSF49562">
    <property type="entry name" value="C2 domain (Calcium/lipid-binding domain, CaLB)"/>
    <property type="match status" value="1"/>
</dbReference>
<feature type="compositionally biased region" description="Acidic residues" evidence="1">
    <location>
        <begin position="693"/>
        <end position="707"/>
    </location>
</feature>
<evidence type="ECO:0000259" key="2">
    <source>
        <dbReference type="PROSITE" id="PS50004"/>
    </source>
</evidence>
<feature type="region of interest" description="Disordered" evidence="1">
    <location>
        <begin position="183"/>
        <end position="242"/>
    </location>
</feature>
<dbReference type="Pfam" id="PF00168">
    <property type="entry name" value="C2"/>
    <property type="match status" value="1"/>
</dbReference>
<name>A0A8S3Z0A1_9EUPU</name>
<dbReference type="AlphaFoldDB" id="A0A8S3Z0A1"/>
<keyword evidence="4" id="KW-1185">Reference proteome</keyword>
<evidence type="ECO:0000256" key="1">
    <source>
        <dbReference type="SAM" id="MobiDB-lite"/>
    </source>
</evidence>
<dbReference type="EMBL" id="CAJHNH020001347">
    <property type="protein sequence ID" value="CAG5122724.1"/>
    <property type="molecule type" value="Genomic_DNA"/>
</dbReference>
<dbReference type="OrthoDB" id="552574at2759"/>
<dbReference type="PROSITE" id="PS50004">
    <property type="entry name" value="C2"/>
    <property type="match status" value="1"/>
</dbReference>
<reference evidence="3" key="1">
    <citation type="submission" date="2021-04" db="EMBL/GenBank/DDBJ databases">
        <authorList>
            <consortium name="Molecular Ecology Group"/>
        </authorList>
    </citation>
    <scope>NUCLEOTIDE SEQUENCE</scope>
</reference>
<feature type="region of interest" description="Disordered" evidence="1">
    <location>
        <begin position="685"/>
        <end position="722"/>
    </location>
</feature>
<dbReference type="InterPro" id="IPR035892">
    <property type="entry name" value="C2_domain_sf"/>
</dbReference>
<dbReference type="Proteomes" id="UP000678393">
    <property type="component" value="Unassembled WGS sequence"/>
</dbReference>
<organism evidence="3 4">
    <name type="scientific">Candidula unifasciata</name>
    <dbReference type="NCBI Taxonomy" id="100452"/>
    <lineage>
        <taxon>Eukaryota</taxon>
        <taxon>Metazoa</taxon>
        <taxon>Spiralia</taxon>
        <taxon>Lophotrochozoa</taxon>
        <taxon>Mollusca</taxon>
        <taxon>Gastropoda</taxon>
        <taxon>Heterobranchia</taxon>
        <taxon>Euthyneura</taxon>
        <taxon>Panpulmonata</taxon>
        <taxon>Eupulmonata</taxon>
        <taxon>Stylommatophora</taxon>
        <taxon>Helicina</taxon>
        <taxon>Helicoidea</taxon>
        <taxon>Geomitridae</taxon>
        <taxon>Candidula</taxon>
    </lineage>
</organism>
<dbReference type="CDD" id="cd00030">
    <property type="entry name" value="C2"/>
    <property type="match status" value="1"/>
</dbReference>
<feature type="non-terminal residue" evidence="3">
    <location>
        <position position="1"/>
    </location>
</feature>
<dbReference type="PANTHER" id="PTHR21623:SF2">
    <property type="entry name" value="COILED-COIL DOMAIN-CONTAINING PROTEIN 33"/>
    <property type="match status" value="1"/>
</dbReference>
<dbReference type="InterPro" id="IPR000008">
    <property type="entry name" value="C2_dom"/>
</dbReference>
<feature type="domain" description="C2" evidence="2">
    <location>
        <begin position="305"/>
        <end position="434"/>
    </location>
</feature>
<dbReference type="InterPro" id="IPR039889">
    <property type="entry name" value="CCD33"/>
</dbReference>
<comment type="caution">
    <text evidence="3">The sequence shown here is derived from an EMBL/GenBank/DDBJ whole genome shotgun (WGS) entry which is preliminary data.</text>
</comment>
<dbReference type="GO" id="GO:0005777">
    <property type="term" value="C:peroxisome"/>
    <property type="evidence" value="ECO:0007669"/>
    <property type="project" value="TreeGrafter"/>
</dbReference>
<accession>A0A8S3Z0A1</accession>
<dbReference type="Gene3D" id="2.60.40.150">
    <property type="entry name" value="C2 domain"/>
    <property type="match status" value="1"/>
</dbReference>